<feature type="transmembrane region" description="Helical" evidence="1">
    <location>
        <begin position="32"/>
        <end position="52"/>
    </location>
</feature>
<organism evidence="3 4">
    <name type="scientific">Polymorphospora rubra</name>
    <dbReference type="NCBI Taxonomy" id="338584"/>
    <lineage>
        <taxon>Bacteria</taxon>
        <taxon>Bacillati</taxon>
        <taxon>Actinomycetota</taxon>
        <taxon>Actinomycetes</taxon>
        <taxon>Micromonosporales</taxon>
        <taxon>Micromonosporaceae</taxon>
        <taxon>Polymorphospora</taxon>
    </lineage>
</organism>
<dbReference type="Pfam" id="PF04235">
    <property type="entry name" value="DUF418"/>
    <property type="match status" value="1"/>
</dbReference>
<keyword evidence="1" id="KW-1133">Transmembrane helix</keyword>
<dbReference type="InterPro" id="IPR052529">
    <property type="entry name" value="Bact_Transport_Assoc"/>
</dbReference>
<evidence type="ECO:0000313" key="3">
    <source>
        <dbReference type="EMBL" id="BCJ67336.1"/>
    </source>
</evidence>
<dbReference type="EMBL" id="AP023359">
    <property type="protein sequence ID" value="BCJ67336.1"/>
    <property type="molecule type" value="Genomic_DNA"/>
</dbReference>
<evidence type="ECO:0000259" key="2">
    <source>
        <dbReference type="Pfam" id="PF04235"/>
    </source>
</evidence>
<dbReference type="KEGG" id="pry:Prubr_43570"/>
<dbReference type="PANTHER" id="PTHR30590:SF2">
    <property type="entry name" value="INNER MEMBRANE PROTEIN"/>
    <property type="match status" value="1"/>
</dbReference>
<gene>
    <name evidence="3" type="ORF">Prubr_43570</name>
</gene>
<accession>A0A810N1T4</accession>
<evidence type="ECO:0000256" key="1">
    <source>
        <dbReference type="SAM" id="Phobius"/>
    </source>
</evidence>
<dbReference type="Proteomes" id="UP000680866">
    <property type="component" value="Chromosome"/>
</dbReference>
<proteinExistence type="predicted"/>
<feature type="transmembrane region" description="Helical" evidence="1">
    <location>
        <begin position="97"/>
        <end position="117"/>
    </location>
</feature>
<feature type="transmembrane region" description="Helical" evidence="1">
    <location>
        <begin position="73"/>
        <end position="91"/>
    </location>
</feature>
<sequence length="143" mass="15354">MLGAQPISLMLAGVLTPPDRSALELFGSLHDATGVLGGFGYAALLSLIAVRLPARGPRPMVDAIAAVGQRSMTCYLAQSVIWAVVFTPFLLDLSDPLTVAGTALLATTTWLITVLLADRMRRTGRRGPFETLVRRVTYRGSER</sequence>
<keyword evidence="4" id="KW-1185">Reference proteome</keyword>
<keyword evidence="1" id="KW-0472">Membrane</keyword>
<dbReference type="AlphaFoldDB" id="A0A810N1T4"/>
<dbReference type="InterPro" id="IPR007349">
    <property type="entry name" value="DUF418"/>
</dbReference>
<reference evidence="3" key="1">
    <citation type="submission" date="2020-08" db="EMBL/GenBank/DDBJ databases">
        <title>Whole genome shotgun sequence of Polymorphospora rubra NBRC 101157.</title>
        <authorList>
            <person name="Komaki H."/>
            <person name="Tamura T."/>
        </authorList>
    </citation>
    <scope>NUCLEOTIDE SEQUENCE</scope>
    <source>
        <strain evidence="3">NBRC 101157</strain>
    </source>
</reference>
<dbReference type="PANTHER" id="PTHR30590">
    <property type="entry name" value="INNER MEMBRANE PROTEIN"/>
    <property type="match status" value="1"/>
</dbReference>
<keyword evidence="1" id="KW-0812">Transmembrane</keyword>
<feature type="domain" description="DUF418" evidence="2">
    <location>
        <begin position="15"/>
        <end position="139"/>
    </location>
</feature>
<evidence type="ECO:0000313" key="4">
    <source>
        <dbReference type="Proteomes" id="UP000680866"/>
    </source>
</evidence>
<protein>
    <recommendedName>
        <fullName evidence="2">DUF418 domain-containing protein</fullName>
    </recommendedName>
</protein>
<name>A0A810N1T4_9ACTN</name>